<keyword evidence="14" id="KW-0539">Nucleus</keyword>
<keyword evidence="10" id="KW-0175">Coiled coil</keyword>
<dbReference type="SUPFAM" id="SSF81296">
    <property type="entry name" value="E set domains"/>
    <property type="match status" value="1"/>
</dbReference>
<dbReference type="GO" id="GO:0009409">
    <property type="term" value="P:response to cold"/>
    <property type="evidence" value="ECO:0007669"/>
    <property type="project" value="UniProtKB-ARBA"/>
</dbReference>
<feature type="domain" description="CG-1" evidence="17">
    <location>
        <begin position="15"/>
        <end position="141"/>
    </location>
</feature>
<evidence type="ECO:0000256" key="16">
    <source>
        <dbReference type="SAM" id="MobiDB-lite"/>
    </source>
</evidence>
<dbReference type="InterPro" id="IPR027417">
    <property type="entry name" value="P-loop_NTPase"/>
</dbReference>
<dbReference type="FunFam" id="2.60.40.10:FF:000314">
    <property type="entry name" value="Calmodulin-binding transcription activator 2"/>
    <property type="match status" value="1"/>
</dbReference>
<keyword evidence="8" id="KW-0346">Stress response</keyword>
<dbReference type="PROSITE" id="PS50096">
    <property type="entry name" value="IQ"/>
    <property type="match status" value="2"/>
</dbReference>
<evidence type="ECO:0000313" key="19">
    <source>
        <dbReference type="Proteomes" id="UP000594638"/>
    </source>
</evidence>
<sequence length="1100" mass="123551">MAETRRYAINAQLDIDQILSEAQHRWLRPAEICQILSNHTKFYIAPEPPNRPASGSLFLFDRKVLRYFRKDGHNWRKKKDGKTVKEAHERLKAGSVDVLHCYYAHGEDNENFQRRSYWMLEEELSHIVLVHYRDVKGNRTNFSRNREAEVIHGSKETEEDVHNSEVDSSVSSKFYRYDYRGTSQVTDTTSLNSAQASEYEDAESAYSHQASPGLQSFHELQSPVIQNLGDSSVPYYPVPLPNNCEGQLTDSADVSFESVTGERVATPMDNGLTHGMHQDLDFPSWENVKESSTAGYQSLNGQPSISSSQPSMMSMMLGQENELLAQVFDGDFGKKQDFGSNPDGFEEWQTTERDSAHLPWSMVHKSHQGSGYDTASNRNNVKHMELRDSMGPNDTYPAEQSEHPVQNLQMQSLSPEVGSSLKSETDGNLNMENKANYPALRQPRVDGVLREGLRKLDSFDRWMSKELGDVTETHMQPSSGADWETVDREVGVDDSGISSQVPLDNYILGPSLSQDQLFSILDFLPNWAYAGSENKVLIMGRFLKSQEEVGKYKWACMFGELEVPAEVITDGVLGCHTPLHESGRVPFYITRSNRLACSEVREFEFRTRAAQDMDVTEIGSSESDEALLHMRFGKLLSLGSVTPQTSHVNGEAETSDLCGKISALLKDDAEWEQMLNLTTQDEFSPDKIKDQLLQKLFKEKLHYWLLQNVTEGGKGPSLLDEDGQGVLHFAAALGYDWAIPPTIAAGVSVDFRDANGWTALHWAAYHGRERTVAFLISLGSAPGALTDPTPKYPSGRTPADLASSNGHKGIAGYLAESALSYHLSLLTLKETKEGDRGEKAVETVSKRTATPVGFGDLPHGLSLKDSLAAVRNATQAAARIHEVFRVQSFQRKQLKEYGDGEFGISDERALSLLAVKTNRSGSHDGPTAAAIRIQNKFRSWKGRKEFLLFRQRVIKIQAHVRGHQVRKNYKKIIWSVGILDKVILRWRRKGRGLSGFKPESPTAGTSMQVTEVKEDDYDFFKEGRKQTEERLHKALARVKSMVQYPEARDQYRRLLNVVSEMQEKKAACDKVLNNPEADFDDDFIDIEALLDEDTFMPTTS</sequence>
<dbReference type="SMART" id="SM00015">
    <property type="entry name" value="IQ"/>
    <property type="match status" value="2"/>
</dbReference>
<dbReference type="AlphaFoldDB" id="A0A8S0RXE2"/>
<dbReference type="SUPFAM" id="SSF48403">
    <property type="entry name" value="Ankyrin repeat"/>
    <property type="match status" value="1"/>
</dbReference>
<evidence type="ECO:0000256" key="1">
    <source>
        <dbReference type="ARBA" id="ARBA00004123"/>
    </source>
</evidence>
<evidence type="ECO:0000256" key="8">
    <source>
        <dbReference type="ARBA" id="ARBA00023016"/>
    </source>
</evidence>
<dbReference type="PROSITE" id="PS50297">
    <property type="entry name" value="ANK_REP_REGION"/>
    <property type="match status" value="1"/>
</dbReference>
<keyword evidence="5" id="KW-0106">Calcium</keyword>
<comment type="caution">
    <text evidence="18">The sequence shown here is derived from an EMBL/GenBank/DDBJ whole genome shotgun (WGS) entry which is preliminary data.</text>
</comment>
<dbReference type="Gene3D" id="1.25.40.20">
    <property type="entry name" value="Ankyrin repeat-containing domain"/>
    <property type="match status" value="1"/>
</dbReference>
<dbReference type="GO" id="GO:0006357">
    <property type="term" value="P:regulation of transcription by RNA polymerase II"/>
    <property type="evidence" value="ECO:0007669"/>
    <property type="project" value="TreeGrafter"/>
</dbReference>
<dbReference type="InterPro" id="IPR000048">
    <property type="entry name" value="IQ_motif_EF-hand-BS"/>
</dbReference>
<proteinExistence type="inferred from homology"/>
<organism evidence="18 19">
    <name type="scientific">Olea europaea subsp. europaea</name>
    <dbReference type="NCBI Taxonomy" id="158383"/>
    <lineage>
        <taxon>Eukaryota</taxon>
        <taxon>Viridiplantae</taxon>
        <taxon>Streptophyta</taxon>
        <taxon>Embryophyta</taxon>
        <taxon>Tracheophyta</taxon>
        <taxon>Spermatophyta</taxon>
        <taxon>Magnoliopsida</taxon>
        <taxon>eudicotyledons</taxon>
        <taxon>Gunneridae</taxon>
        <taxon>Pentapetalae</taxon>
        <taxon>asterids</taxon>
        <taxon>lamiids</taxon>
        <taxon>Lamiales</taxon>
        <taxon>Oleaceae</taxon>
        <taxon>Oleeae</taxon>
        <taxon>Olea</taxon>
    </lineage>
</organism>
<evidence type="ECO:0000313" key="18">
    <source>
        <dbReference type="EMBL" id="CAA2984808.1"/>
    </source>
</evidence>
<comment type="subcellular location">
    <subcellularLocation>
        <location evidence="1">Nucleus</location>
    </subcellularLocation>
</comment>
<accession>A0A8S0RXE2</accession>
<dbReference type="GO" id="GO:0005634">
    <property type="term" value="C:nucleus"/>
    <property type="evidence" value="ECO:0007669"/>
    <property type="project" value="UniProtKB-SubCell"/>
</dbReference>
<dbReference type="SMART" id="SM01076">
    <property type="entry name" value="CG-1"/>
    <property type="match status" value="1"/>
</dbReference>
<feature type="repeat" description="ANK" evidence="15">
    <location>
        <begin position="755"/>
        <end position="787"/>
    </location>
</feature>
<evidence type="ECO:0000256" key="14">
    <source>
        <dbReference type="ARBA" id="ARBA00023242"/>
    </source>
</evidence>
<dbReference type="InterPro" id="IPR036770">
    <property type="entry name" value="Ankyrin_rpt-contain_sf"/>
</dbReference>
<protein>
    <submittedName>
        <fullName evidence="18">Calmodulin-binding transcription activator 3-like isoform X1</fullName>
    </submittedName>
</protein>
<reference evidence="18 19" key="1">
    <citation type="submission" date="2019-12" db="EMBL/GenBank/DDBJ databases">
        <authorList>
            <person name="Alioto T."/>
            <person name="Alioto T."/>
            <person name="Gomez Garrido J."/>
        </authorList>
    </citation>
    <scope>NUCLEOTIDE SEQUENCE [LARGE SCALE GENOMIC DNA]</scope>
</reference>
<keyword evidence="11" id="KW-0238">DNA-binding</keyword>
<evidence type="ECO:0000256" key="4">
    <source>
        <dbReference type="ARBA" id="ARBA00022737"/>
    </source>
</evidence>
<keyword evidence="7" id="KW-0805">Transcription regulation</keyword>
<evidence type="ECO:0000256" key="9">
    <source>
        <dbReference type="ARBA" id="ARBA00023043"/>
    </source>
</evidence>
<dbReference type="GO" id="GO:0003690">
    <property type="term" value="F:double-stranded DNA binding"/>
    <property type="evidence" value="ECO:0007669"/>
    <property type="project" value="TreeGrafter"/>
</dbReference>
<dbReference type="PANTHER" id="PTHR23335:SF30">
    <property type="entry name" value="CALMODULIN-BINDING TRANSCRIPTION ACTIVATOR 3"/>
    <property type="match status" value="1"/>
</dbReference>
<gene>
    <name evidence="18" type="ORF">OLEA9_A066575</name>
</gene>
<keyword evidence="9 15" id="KW-0040">ANK repeat</keyword>
<evidence type="ECO:0000256" key="15">
    <source>
        <dbReference type="PROSITE-ProRule" id="PRU00023"/>
    </source>
</evidence>
<evidence type="ECO:0000259" key="17">
    <source>
        <dbReference type="PROSITE" id="PS51437"/>
    </source>
</evidence>
<evidence type="ECO:0000256" key="10">
    <source>
        <dbReference type="ARBA" id="ARBA00023054"/>
    </source>
</evidence>
<dbReference type="Proteomes" id="UP000594638">
    <property type="component" value="Unassembled WGS sequence"/>
</dbReference>
<keyword evidence="3" id="KW-0597">Phosphoprotein</keyword>
<dbReference type="InterPro" id="IPR002110">
    <property type="entry name" value="Ankyrin_rpt"/>
</dbReference>
<keyword evidence="12" id="KW-0010">Activator</keyword>
<dbReference type="PANTHER" id="PTHR23335">
    <property type="entry name" value="CALMODULIN-BINDING TRANSCRIPTION ACTIVATOR CAMTA"/>
    <property type="match status" value="1"/>
</dbReference>
<dbReference type="GO" id="GO:0005516">
    <property type="term" value="F:calmodulin binding"/>
    <property type="evidence" value="ECO:0007669"/>
    <property type="project" value="UniProtKB-KW"/>
</dbReference>
<dbReference type="OrthoDB" id="407555at2759"/>
<dbReference type="InterPro" id="IPR005559">
    <property type="entry name" value="CG-1_dom"/>
</dbReference>
<dbReference type="EMBL" id="CACTIH010003778">
    <property type="protein sequence ID" value="CAA2984808.1"/>
    <property type="molecule type" value="Genomic_DNA"/>
</dbReference>
<evidence type="ECO:0000256" key="13">
    <source>
        <dbReference type="ARBA" id="ARBA00023163"/>
    </source>
</evidence>
<evidence type="ECO:0000256" key="5">
    <source>
        <dbReference type="ARBA" id="ARBA00022837"/>
    </source>
</evidence>
<dbReference type="Pfam" id="PF03859">
    <property type="entry name" value="CG-1"/>
    <property type="match status" value="1"/>
</dbReference>
<keyword evidence="13" id="KW-0804">Transcription</keyword>
<dbReference type="PROSITE" id="PS51437">
    <property type="entry name" value="CG_1"/>
    <property type="match status" value="1"/>
</dbReference>
<dbReference type="Gene3D" id="2.60.40.10">
    <property type="entry name" value="Immunoglobulins"/>
    <property type="match status" value="1"/>
</dbReference>
<dbReference type="PROSITE" id="PS50088">
    <property type="entry name" value="ANK_REPEAT"/>
    <property type="match status" value="1"/>
</dbReference>
<dbReference type="GO" id="GO:0003712">
    <property type="term" value="F:transcription coregulator activity"/>
    <property type="evidence" value="ECO:0007669"/>
    <property type="project" value="TreeGrafter"/>
</dbReference>
<evidence type="ECO:0000256" key="12">
    <source>
        <dbReference type="ARBA" id="ARBA00023159"/>
    </source>
</evidence>
<dbReference type="Gene3D" id="1.20.5.190">
    <property type="match status" value="1"/>
</dbReference>
<feature type="region of interest" description="Disordered" evidence="16">
    <location>
        <begin position="413"/>
        <end position="435"/>
    </location>
</feature>
<dbReference type="Pfam" id="PF12796">
    <property type="entry name" value="Ank_2"/>
    <property type="match status" value="1"/>
</dbReference>
<evidence type="ECO:0000256" key="2">
    <source>
        <dbReference type="ARBA" id="ARBA00008267"/>
    </source>
</evidence>
<keyword evidence="4" id="KW-0677">Repeat</keyword>
<dbReference type="SMART" id="SM00248">
    <property type="entry name" value="ANK"/>
    <property type="match status" value="2"/>
</dbReference>
<keyword evidence="19" id="KW-1185">Reference proteome</keyword>
<dbReference type="FunFam" id="1.20.5.190:FF:000003">
    <property type="entry name" value="Calmodulin-binding transcription activator 2"/>
    <property type="match status" value="1"/>
</dbReference>
<feature type="compositionally biased region" description="Polar residues" evidence="16">
    <location>
        <begin position="420"/>
        <end position="433"/>
    </location>
</feature>
<evidence type="ECO:0000256" key="6">
    <source>
        <dbReference type="ARBA" id="ARBA00022860"/>
    </source>
</evidence>
<feature type="region of interest" description="Disordered" evidence="16">
    <location>
        <begin position="188"/>
        <end position="209"/>
    </location>
</feature>
<dbReference type="Gramene" id="OE9A066575T2">
    <property type="protein sequence ID" value="OE9A066575C2"/>
    <property type="gene ID" value="OE9A066575"/>
</dbReference>
<evidence type="ECO:0000256" key="11">
    <source>
        <dbReference type="ARBA" id="ARBA00023125"/>
    </source>
</evidence>
<evidence type="ECO:0000256" key="7">
    <source>
        <dbReference type="ARBA" id="ARBA00023015"/>
    </source>
</evidence>
<dbReference type="InterPro" id="IPR014756">
    <property type="entry name" value="Ig_E-set"/>
</dbReference>
<dbReference type="Pfam" id="PF00612">
    <property type="entry name" value="IQ"/>
    <property type="match status" value="2"/>
</dbReference>
<keyword evidence="6" id="KW-0112">Calmodulin-binding</keyword>
<comment type="similarity">
    <text evidence="2">Belongs to the CAMTA family.</text>
</comment>
<name>A0A8S0RXE2_OLEEU</name>
<dbReference type="SUPFAM" id="SSF52540">
    <property type="entry name" value="P-loop containing nucleoside triphosphate hydrolases"/>
    <property type="match status" value="1"/>
</dbReference>
<evidence type="ECO:0000256" key="3">
    <source>
        <dbReference type="ARBA" id="ARBA00022553"/>
    </source>
</evidence>
<dbReference type="InterPro" id="IPR013783">
    <property type="entry name" value="Ig-like_fold"/>
</dbReference>